<dbReference type="Proteomes" id="UP000288943">
    <property type="component" value="Chromosome"/>
</dbReference>
<dbReference type="EMBL" id="CP026520">
    <property type="protein sequence ID" value="QAV18857.1"/>
    <property type="molecule type" value="Genomic_DNA"/>
</dbReference>
<dbReference type="KEGG" id="pchi:PC41400_14690"/>
<dbReference type="AlphaFoldDB" id="A0A410WX53"/>
<keyword evidence="4" id="KW-1185">Reference proteome</keyword>
<dbReference type="RefSeq" id="WP_042227648.1">
    <property type="nucleotide sequence ID" value="NZ_CP026520.1"/>
</dbReference>
<dbReference type="OrthoDB" id="9984918at2"/>
<sequence length="87" mass="10049">MYGKWVTLNLGEDFQCKVWVSCLPSTLESELQRMAINKLQCNLPKEKKGFSAAMDSLEIILDRARAEDFDSKQSKCLEQRLRLGEHK</sequence>
<evidence type="ECO:0000313" key="1">
    <source>
        <dbReference type="EMBL" id="MCY9599636.1"/>
    </source>
</evidence>
<dbReference type="Proteomes" id="UP001527202">
    <property type="component" value="Unassembled WGS sequence"/>
</dbReference>
<evidence type="ECO:0000313" key="3">
    <source>
        <dbReference type="Proteomes" id="UP000288943"/>
    </source>
</evidence>
<reference evidence="2 3" key="1">
    <citation type="submission" date="2018-01" db="EMBL/GenBank/DDBJ databases">
        <title>The whole genome sequencing and assembly of Paenibacillus chitinolyticus KCCM 41400 strain.</title>
        <authorList>
            <person name="Kim J.-Y."/>
            <person name="Park M.-K."/>
            <person name="Lee Y.-J."/>
            <person name="Yi H."/>
            <person name="Bahn Y.-S."/>
            <person name="Kim J.F."/>
            <person name="Lee D.-W."/>
        </authorList>
    </citation>
    <scope>NUCLEOTIDE SEQUENCE [LARGE SCALE GENOMIC DNA]</scope>
    <source>
        <strain evidence="2 3">KCCM 41400</strain>
    </source>
</reference>
<gene>
    <name evidence="1" type="ORF">M5X16_28225</name>
    <name evidence="2" type="ORF">PC41400_14690</name>
</gene>
<dbReference type="EMBL" id="JAMDMJ010000053">
    <property type="protein sequence ID" value="MCY9599636.1"/>
    <property type="molecule type" value="Genomic_DNA"/>
</dbReference>
<dbReference type="GeneID" id="95376061"/>
<organism evidence="2 3">
    <name type="scientific">Paenibacillus chitinolyticus</name>
    <dbReference type="NCBI Taxonomy" id="79263"/>
    <lineage>
        <taxon>Bacteria</taxon>
        <taxon>Bacillati</taxon>
        <taxon>Bacillota</taxon>
        <taxon>Bacilli</taxon>
        <taxon>Bacillales</taxon>
        <taxon>Paenibacillaceae</taxon>
        <taxon>Paenibacillus</taxon>
    </lineage>
</organism>
<protein>
    <submittedName>
        <fullName evidence="2">Uncharacterized protein</fullName>
    </submittedName>
</protein>
<accession>A0A410WX53</accession>
<reference evidence="1 4" key="2">
    <citation type="submission" date="2022-05" db="EMBL/GenBank/DDBJ databases">
        <title>Genome Sequencing of Bee-Associated Microbes.</title>
        <authorList>
            <person name="Dunlap C."/>
        </authorList>
    </citation>
    <scope>NUCLEOTIDE SEQUENCE [LARGE SCALE GENOMIC DNA]</scope>
    <source>
        <strain evidence="1 4">NRRL B-23120</strain>
    </source>
</reference>
<evidence type="ECO:0000313" key="4">
    <source>
        <dbReference type="Proteomes" id="UP001527202"/>
    </source>
</evidence>
<name>A0A410WX53_9BACL</name>
<evidence type="ECO:0000313" key="2">
    <source>
        <dbReference type="EMBL" id="QAV18857.1"/>
    </source>
</evidence>
<proteinExistence type="predicted"/>